<dbReference type="SUPFAM" id="SSF56112">
    <property type="entry name" value="Protein kinase-like (PK-like)"/>
    <property type="match status" value="1"/>
</dbReference>
<protein>
    <recommendedName>
        <fullName evidence="6">Aminoglycoside phosphotransferase</fullName>
    </recommendedName>
</protein>
<evidence type="ECO:0008006" key="6">
    <source>
        <dbReference type="Google" id="ProtNLM"/>
    </source>
</evidence>
<dbReference type="Proteomes" id="UP001500755">
    <property type="component" value="Unassembled WGS sequence"/>
</dbReference>
<reference evidence="4 5" key="1">
    <citation type="journal article" date="2019" name="Int. J. Syst. Evol. Microbiol.">
        <title>The Global Catalogue of Microorganisms (GCM) 10K type strain sequencing project: providing services to taxonomists for standard genome sequencing and annotation.</title>
        <authorList>
            <consortium name="The Broad Institute Genomics Platform"/>
            <consortium name="The Broad Institute Genome Sequencing Center for Infectious Disease"/>
            <person name="Wu L."/>
            <person name="Ma J."/>
        </authorList>
    </citation>
    <scope>NUCLEOTIDE SEQUENCE [LARGE SCALE GENOMIC DNA]</scope>
    <source>
        <strain evidence="4 5">JCM 14546</strain>
    </source>
</reference>
<feature type="domain" description="Aminoglycoside phosphotransferase" evidence="2">
    <location>
        <begin position="49"/>
        <end position="278"/>
    </location>
</feature>
<dbReference type="EMBL" id="BAAANO010000014">
    <property type="protein sequence ID" value="GAA2006674.1"/>
    <property type="molecule type" value="Genomic_DNA"/>
</dbReference>
<evidence type="ECO:0000259" key="2">
    <source>
        <dbReference type="Pfam" id="PF01636"/>
    </source>
</evidence>
<dbReference type="InterPro" id="IPR046252">
    <property type="entry name" value="DUF6285"/>
</dbReference>
<dbReference type="InterPro" id="IPR002575">
    <property type="entry name" value="Aminoglycoside_PTrfase"/>
</dbReference>
<evidence type="ECO:0000256" key="1">
    <source>
        <dbReference type="SAM" id="MobiDB-lite"/>
    </source>
</evidence>
<accession>A0ABN2TEA7</accession>
<evidence type="ECO:0000259" key="3">
    <source>
        <dbReference type="Pfam" id="PF19802"/>
    </source>
</evidence>
<dbReference type="InterPro" id="IPR011009">
    <property type="entry name" value="Kinase-like_dom_sf"/>
</dbReference>
<feature type="compositionally biased region" description="Polar residues" evidence="1">
    <location>
        <begin position="1"/>
        <end position="22"/>
    </location>
</feature>
<evidence type="ECO:0000313" key="4">
    <source>
        <dbReference type="EMBL" id="GAA2006674.1"/>
    </source>
</evidence>
<gene>
    <name evidence="4" type="ORF">GCM10009755_16040</name>
</gene>
<dbReference type="Gene3D" id="3.90.1200.10">
    <property type="match status" value="1"/>
</dbReference>
<dbReference type="Gene3D" id="3.30.200.20">
    <property type="entry name" value="Phosphorylase Kinase, domain 1"/>
    <property type="match status" value="1"/>
</dbReference>
<feature type="domain" description="DUF6285" evidence="3">
    <location>
        <begin position="405"/>
        <end position="487"/>
    </location>
</feature>
<evidence type="ECO:0000313" key="5">
    <source>
        <dbReference type="Proteomes" id="UP001500755"/>
    </source>
</evidence>
<dbReference type="Pfam" id="PF19802">
    <property type="entry name" value="DUF6285"/>
    <property type="match status" value="1"/>
</dbReference>
<name>A0ABN2TEA7_9MICO</name>
<dbReference type="PANTHER" id="PTHR21310:SF57">
    <property type="entry name" value="BLR2944 PROTEIN"/>
    <property type="match status" value="1"/>
</dbReference>
<feature type="region of interest" description="Disordered" evidence="1">
    <location>
        <begin position="1"/>
        <end position="27"/>
    </location>
</feature>
<dbReference type="InterPro" id="IPR041726">
    <property type="entry name" value="ACAD10_11_N"/>
</dbReference>
<comment type="caution">
    <text evidence="4">The sequence shown here is derived from an EMBL/GenBank/DDBJ whole genome shotgun (WGS) entry which is preliminary data.</text>
</comment>
<organism evidence="4 5">
    <name type="scientific">Brevibacterium samyangense</name>
    <dbReference type="NCBI Taxonomy" id="366888"/>
    <lineage>
        <taxon>Bacteria</taxon>
        <taxon>Bacillati</taxon>
        <taxon>Actinomycetota</taxon>
        <taxon>Actinomycetes</taxon>
        <taxon>Micrococcales</taxon>
        <taxon>Brevibacteriaceae</taxon>
        <taxon>Brevibacterium</taxon>
    </lineage>
</organism>
<dbReference type="Pfam" id="PF01636">
    <property type="entry name" value="APH"/>
    <property type="match status" value="1"/>
</dbReference>
<sequence>MTSAATVTGPSATDTAPATPNLTDPEVLGPRLENRLRAVLGGGASVRDLQILTGGASRLMWRVELDHPEHEKVVLRMHHPSDANPEDNEREARVLAAAHAEGVRSPAVLDFDSTSEVLGVPYVVLSWVDGETIARKVLRDERFGAARSALARDLGEAIARIHHVDPQTLTDAGVRLPHLDDHTGKLRADLEASGIPRPALRLALAELDRTAPAEAPADTLVHGDFRMGNLMIDEAGLAAVLDWEITHTGNPHEDLGYVCMRAWRFGGPGRVAGVGDVEEFLTAYEAAGGVRPSAAALTWWEARATVWWGVGCLRQMQRSVPGHANELELLAIGRRTAEQEYDVLELLYPDVEAAEFGGAEFGAGSVSAAEAEAPTLFTNPTAGEFLAALENYLDTDLVHGTGEPNRFKARVAKNALGVLRREQEARAAADAWFASALAGLGVGSEAELDAHVAGLADSSAQTPEVRELVAVLKRMARLRLEVSNPKYLR</sequence>
<dbReference type="RefSeq" id="WP_344308614.1">
    <property type="nucleotide sequence ID" value="NZ_BAAANO010000014.1"/>
</dbReference>
<proteinExistence type="predicted"/>
<dbReference type="InterPro" id="IPR051678">
    <property type="entry name" value="AGP_Transferase"/>
</dbReference>
<keyword evidence="5" id="KW-1185">Reference proteome</keyword>
<dbReference type="CDD" id="cd05154">
    <property type="entry name" value="ACAD10_11_N-like"/>
    <property type="match status" value="1"/>
</dbReference>
<dbReference type="PANTHER" id="PTHR21310">
    <property type="entry name" value="AMINOGLYCOSIDE PHOSPHOTRANSFERASE-RELATED-RELATED"/>
    <property type="match status" value="1"/>
</dbReference>